<dbReference type="InterPro" id="IPR036397">
    <property type="entry name" value="RNaseH_sf"/>
</dbReference>
<proteinExistence type="predicted"/>
<dbReference type="SUPFAM" id="SSF53098">
    <property type="entry name" value="Ribonuclease H-like"/>
    <property type="match status" value="2"/>
</dbReference>
<dbReference type="Pfam" id="PF13456">
    <property type="entry name" value="RVT_3"/>
    <property type="match status" value="1"/>
</dbReference>
<dbReference type="GO" id="GO:0003676">
    <property type="term" value="F:nucleic acid binding"/>
    <property type="evidence" value="ECO:0007669"/>
    <property type="project" value="InterPro"/>
</dbReference>
<sequence>MAIVVERKEAGKEYPVQRLVYYISEVHIESKQRYPHWQKLVYGVFMAGRKRKQYFHAEYEALLHGLRMAKEMNLSRVKCFGDSDLVAQQVFGTWDSKDPLMAAYCREVDIVAGHFKGYQVDHVDRRKNEAADALSRLGSQRKPVPPNVFLDVLHNPSVKLPTEEDLAVPDPEAQLVAALHVIPDWTVPYFAYMNRGELPEDETLARQIIRRSKSMAIVNGDLHHCSVTRAFQRCVSPEEGREILRDHAGSKSLVAKAFRHGFYWLTAHADAQDLVKKCDGCQKFSRRAHVLAQELRMVPITWPFATWELDMVGPFKRSKDKKTHLLVTVDKFTKWVEAEPVSKCDAATAVQFIKKVIFQFGFPHSIITDNGTNLSKGAMKEFCQREHIRLDVSSVAHPQSNGQAERASQEILKGIKPRLMVPLQRTPSCWVEELPSVLWSINTTPNRSTGYTLFMVYGAEAVLPSDIRHDSPRVAAYVEADKEKA</sequence>
<dbReference type="GO" id="GO:0004523">
    <property type="term" value="F:RNA-DNA hybrid ribonuclease activity"/>
    <property type="evidence" value="ECO:0007669"/>
    <property type="project" value="InterPro"/>
</dbReference>
<dbReference type="InterPro" id="IPR001584">
    <property type="entry name" value="Integrase_cat-core"/>
</dbReference>
<dbReference type="PANTHER" id="PTHR48475">
    <property type="entry name" value="RIBONUCLEASE H"/>
    <property type="match status" value="1"/>
</dbReference>
<dbReference type="AlphaFoldDB" id="A0A7H4LH01"/>
<reference evidence="2 3" key="1">
    <citation type="submission" date="2018-05" db="EMBL/GenBank/DDBJ databases">
        <authorList>
            <person name="Thind KAUR A."/>
        </authorList>
    </citation>
    <scope>NUCLEOTIDE SEQUENCE [LARGE SCALE GENOMIC DNA]</scope>
</reference>
<dbReference type="Gene3D" id="3.30.420.10">
    <property type="entry name" value="Ribonuclease H-like superfamily/Ribonuclease H"/>
    <property type="match status" value="2"/>
</dbReference>
<name>A0A7H4LH01_WHEAT</name>
<accession>A0A7H4LH01</accession>
<dbReference type="InterPro" id="IPR002156">
    <property type="entry name" value="RNaseH_domain"/>
</dbReference>
<dbReference type="InterPro" id="IPR012337">
    <property type="entry name" value="RNaseH-like_sf"/>
</dbReference>
<dbReference type="GO" id="GO:0015074">
    <property type="term" value="P:DNA integration"/>
    <property type="evidence" value="ECO:0007669"/>
    <property type="project" value="InterPro"/>
</dbReference>
<organism evidence="2 3">
    <name type="scientific">Triticum aestivum</name>
    <name type="common">Wheat</name>
    <dbReference type="NCBI Taxonomy" id="4565"/>
    <lineage>
        <taxon>Eukaryota</taxon>
        <taxon>Viridiplantae</taxon>
        <taxon>Streptophyta</taxon>
        <taxon>Embryophyta</taxon>
        <taxon>Tracheophyta</taxon>
        <taxon>Spermatophyta</taxon>
        <taxon>Magnoliopsida</taxon>
        <taxon>Liliopsida</taxon>
        <taxon>Poales</taxon>
        <taxon>Poaceae</taxon>
        <taxon>BOP clade</taxon>
        <taxon>Pooideae</taxon>
        <taxon>Triticodae</taxon>
        <taxon>Triticeae</taxon>
        <taxon>Triticinae</taxon>
        <taxon>Triticum</taxon>
    </lineage>
</organism>
<dbReference type="PANTHER" id="PTHR48475:SF2">
    <property type="entry name" value="RIBONUCLEASE H"/>
    <property type="match status" value="1"/>
</dbReference>
<dbReference type="Pfam" id="PF00665">
    <property type="entry name" value="rve"/>
    <property type="match status" value="1"/>
</dbReference>
<gene>
    <name evidence="2" type="ORF">CAMPLR22A2D_LOCUS2499</name>
</gene>
<dbReference type="Proteomes" id="UP000280104">
    <property type="component" value="Chromosome II"/>
</dbReference>
<dbReference type="EMBL" id="LS480641">
    <property type="protein sequence ID" value="SPT17889.1"/>
    <property type="molecule type" value="Genomic_DNA"/>
</dbReference>
<evidence type="ECO:0000313" key="2">
    <source>
        <dbReference type="EMBL" id="SPT17889.1"/>
    </source>
</evidence>
<evidence type="ECO:0000259" key="1">
    <source>
        <dbReference type="PROSITE" id="PS50994"/>
    </source>
</evidence>
<dbReference type="PROSITE" id="PS50994">
    <property type="entry name" value="INTEGRASE"/>
    <property type="match status" value="1"/>
</dbReference>
<protein>
    <recommendedName>
        <fullName evidence="1">Integrase catalytic domain-containing protein</fullName>
    </recommendedName>
</protein>
<evidence type="ECO:0000313" key="3">
    <source>
        <dbReference type="Proteomes" id="UP000280104"/>
    </source>
</evidence>
<dbReference type="Gene3D" id="1.10.340.70">
    <property type="match status" value="1"/>
</dbReference>
<feature type="domain" description="Integrase catalytic" evidence="1">
    <location>
        <begin position="295"/>
        <end position="472"/>
    </location>
</feature>